<keyword evidence="4" id="KW-0132">Cell division</keyword>
<proteinExistence type="inferred from homology"/>
<dbReference type="OrthoDB" id="27187at2759"/>
<evidence type="ECO:0000256" key="8">
    <source>
        <dbReference type="SAM" id="Coils"/>
    </source>
</evidence>
<comment type="subcellular location">
    <subcellularLocation>
        <location evidence="1">Chromosome</location>
    </subcellularLocation>
</comment>
<keyword evidence="5" id="KW-0498">Mitosis</keyword>
<dbReference type="SUPFAM" id="SSF48371">
    <property type="entry name" value="ARM repeat"/>
    <property type="match status" value="1"/>
</dbReference>
<dbReference type="Gene3D" id="1.25.10.10">
    <property type="entry name" value="Leucine-rich Repeat Variant"/>
    <property type="match status" value="1"/>
</dbReference>
<organism evidence="11 12">
    <name type="scientific">Wickerhamomyces pijperi</name>
    <name type="common">Yeast</name>
    <name type="synonym">Pichia pijperi</name>
    <dbReference type="NCBI Taxonomy" id="599730"/>
    <lineage>
        <taxon>Eukaryota</taxon>
        <taxon>Fungi</taxon>
        <taxon>Dikarya</taxon>
        <taxon>Ascomycota</taxon>
        <taxon>Saccharomycotina</taxon>
        <taxon>Saccharomycetes</taxon>
        <taxon>Phaffomycetales</taxon>
        <taxon>Wickerhamomycetaceae</taxon>
        <taxon>Wickerhamomyces</taxon>
    </lineage>
</organism>
<feature type="region of interest" description="Disordered" evidence="9">
    <location>
        <begin position="863"/>
        <end position="897"/>
    </location>
</feature>
<dbReference type="GO" id="GO:0000793">
    <property type="term" value="C:condensed chromosome"/>
    <property type="evidence" value="ECO:0007669"/>
    <property type="project" value="TreeGrafter"/>
</dbReference>
<dbReference type="GO" id="GO:0000796">
    <property type="term" value="C:condensin complex"/>
    <property type="evidence" value="ECO:0007669"/>
    <property type="project" value="InterPro"/>
</dbReference>
<dbReference type="InterPro" id="IPR027165">
    <property type="entry name" value="CND3"/>
</dbReference>
<gene>
    <name evidence="11" type="ORF">WICPIJ_006614</name>
</gene>
<feature type="coiled-coil region" evidence="8">
    <location>
        <begin position="390"/>
        <end position="417"/>
    </location>
</feature>
<dbReference type="GO" id="GO:0051301">
    <property type="term" value="P:cell division"/>
    <property type="evidence" value="ECO:0007669"/>
    <property type="project" value="UniProtKB-KW"/>
</dbReference>
<dbReference type="InterPro" id="IPR025977">
    <property type="entry name" value="Cnd3_C"/>
</dbReference>
<keyword evidence="3" id="KW-0158">Chromosome</keyword>
<evidence type="ECO:0000313" key="12">
    <source>
        <dbReference type="Proteomes" id="UP000774326"/>
    </source>
</evidence>
<dbReference type="PANTHER" id="PTHR14418:SF5">
    <property type="entry name" value="CONDENSIN COMPLEX SUBUNIT 3"/>
    <property type="match status" value="1"/>
</dbReference>
<reference evidence="11" key="2">
    <citation type="submission" date="2021-01" db="EMBL/GenBank/DDBJ databases">
        <authorList>
            <person name="Schikora-Tamarit M.A."/>
        </authorList>
    </citation>
    <scope>NUCLEOTIDE SEQUENCE</scope>
    <source>
        <strain evidence="11">CBS2887</strain>
    </source>
</reference>
<feature type="compositionally biased region" description="Basic and acidic residues" evidence="9">
    <location>
        <begin position="886"/>
        <end position="897"/>
    </location>
</feature>
<dbReference type="EMBL" id="JAEUBG010003692">
    <property type="protein sequence ID" value="KAH3682428.1"/>
    <property type="molecule type" value="Genomic_DNA"/>
</dbReference>
<evidence type="ECO:0000256" key="4">
    <source>
        <dbReference type="ARBA" id="ARBA00022618"/>
    </source>
</evidence>
<evidence type="ECO:0000256" key="1">
    <source>
        <dbReference type="ARBA" id="ARBA00004286"/>
    </source>
</evidence>
<dbReference type="GO" id="GO:0007076">
    <property type="term" value="P:mitotic chromosome condensation"/>
    <property type="evidence" value="ECO:0007669"/>
    <property type="project" value="InterPro"/>
</dbReference>
<keyword evidence="6" id="KW-0226">DNA condensation</keyword>
<evidence type="ECO:0000256" key="5">
    <source>
        <dbReference type="ARBA" id="ARBA00022776"/>
    </source>
</evidence>
<evidence type="ECO:0000256" key="6">
    <source>
        <dbReference type="ARBA" id="ARBA00023067"/>
    </source>
</evidence>
<dbReference type="InterPro" id="IPR016024">
    <property type="entry name" value="ARM-type_fold"/>
</dbReference>
<dbReference type="AlphaFoldDB" id="A0A9P8TK30"/>
<name>A0A9P8TK30_WICPI</name>
<evidence type="ECO:0000313" key="11">
    <source>
        <dbReference type="EMBL" id="KAH3682428.1"/>
    </source>
</evidence>
<protein>
    <recommendedName>
        <fullName evidence="10">Nuclear condensin complex subunit 3 C-terminal domain-containing protein</fullName>
    </recommendedName>
</protein>
<evidence type="ECO:0000256" key="3">
    <source>
        <dbReference type="ARBA" id="ARBA00022454"/>
    </source>
</evidence>
<dbReference type="PANTHER" id="PTHR14418">
    <property type="entry name" value="CONDENSIN COMPLEX SUBUNIT 3-RELATED"/>
    <property type="match status" value="1"/>
</dbReference>
<keyword evidence="12" id="KW-1185">Reference proteome</keyword>
<keyword evidence="7" id="KW-0131">Cell cycle</keyword>
<evidence type="ECO:0000256" key="9">
    <source>
        <dbReference type="SAM" id="MobiDB-lite"/>
    </source>
</evidence>
<reference evidence="11" key="1">
    <citation type="journal article" date="2021" name="Open Biol.">
        <title>Shared evolutionary footprints suggest mitochondrial oxidative damage underlies multiple complex I losses in fungi.</title>
        <authorList>
            <person name="Schikora-Tamarit M.A."/>
            <person name="Marcet-Houben M."/>
            <person name="Nosek J."/>
            <person name="Gabaldon T."/>
        </authorList>
    </citation>
    <scope>NUCLEOTIDE SEQUENCE</scope>
    <source>
        <strain evidence="11">CBS2887</strain>
    </source>
</reference>
<feature type="domain" description="Nuclear condensin complex subunit 3 C-terminal" evidence="10">
    <location>
        <begin position="509"/>
        <end position="791"/>
    </location>
</feature>
<dbReference type="Proteomes" id="UP000774326">
    <property type="component" value="Unassembled WGS sequence"/>
</dbReference>
<accession>A0A9P8TK30</accession>
<comment type="similarity">
    <text evidence="2">Belongs to the CND3 (condensin subunit 3) family.</text>
</comment>
<evidence type="ECO:0000256" key="7">
    <source>
        <dbReference type="ARBA" id="ARBA00023306"/>
    </source>
</evidence>
<comment type="caution">
    <text evidence="11">The sequence shown here is derived from an EMBL/GenBank/DDBJ whole genome shotgun (WGS) entry which is preliminary data.</text>
</comment>
<evidence type="ECO:0000259" key="10">
    <source>
        <dbReference type="Pfam" id="PF12719"/>
    </source>
</evidence>
<feature type="compositionally biased region" description="Acidic residues" evidence="9">
    <location>
        <begin position="863"/>
        <end position="885"/>
    </location>
</feature>
<dbReference type="Pfam" id="PF12719">
    <property type="entry name" value="Cnd3"/>
    <property type="match status" value="1"/>
</dbReference>
<evidence type="ECO:0000256" key="2">
    <source>
        <dbReference type="ARBA" id="ARBA00006533"/>
    </source>
</evidence>
<dbReference type="InterPro" id="IPR011989">
    <property type="entry name" value="ARM-like"/>
</dbReference>
<feature type="region of interest" description="Disordered" evidence="9">
    <location>
        <begin position="914"/>
        <end position="933"/>
    </location>
</feature>
<sequence>MAPSGEARRRSQYVEQITTQDQIKDEMAKIFQECQSSIAGHKKQVLMLKAIQSRSSQLGHESFFNDIFLKLINKVLVVKKSEPVGDRVVKFVSSFLTSLQSDYAKDEEEDKDEDSEEQEDNVFTRLVTGFITHLLYGIEAKDKNVRYRIVQLLDYTMLGLGEIDNDLYEKLTYALNERLKDKEPYIRIKALHCIARFQELPEETDEALDDDGSAAKMVFALQNDPSAEVRRAALLNVFPSPLTNDYILERARDINPVNRRILYSRIMKNFGDFRTINRQFREKLLSWGLKDRDESVQAACVKMFSVDWLETLDGDLIEFIQRLHVAESEIAELAMKHFFQNRKDLVPMIKLPLEKWENLDPEISYLARCFYQHCSLNKLSEIIDENFPESAKMAELLTKYLNKRKELEDEAEVKDIEFIVENLLVIAVDYDYSDEIGRRSMLQAIRSALSNENMPDKLNRLAIQVLRKLSINEGDFCTMVSEMVFDLRDEMTSDIGNDLSEEEQEVLVHCLSLCKHMLSCVTESNLENISLKSLTETLIVPAMNCTKIHEVLTVNTETLGLCCLLDHHFAGDHFYYFGICLAKGDDELRNKSLKIMFDVLSIHGTKVLDIEGGVDTLSFNRLIYKTLKDQDRPELQALCSEGLCKLFLADVMTDDELFETLVVSYYDPKNSDNQSLLQAFTFCLPVYCFSHPQHQMKMASIATDAFKRLCKAAYEADRDKLSPGFMVSPTLILQQLIHWTDPMNVVNQSEEAIQKSETHLKFILDLLNSIENNLDSKFRRAIFSQLSKFNLYPQLGYDKLLEVDSLIKQLEDVVSNLESISKSGYNRFQKKFAPILEEAKKFKEEEEEMPAEDREYSMILENQGDDNEQDGQNEDEIDEEYEKEVEESRLLEEYERSRGADRISITAQDLEQVEQLDLPLEQGTPPKSKNEDLLRMEGEDDVDISALIDDDDNQDFDQMDVEVEDGEPVSRGGNRSIDIVFLVENQTFNTDRTIDILFNVVRKTSSEDNGWEINHVVDRSVAPVSQVVWNVGNVRRVWRDDEVQTFLDEDLLEEVSS</sequence>
<keyword evidence="8" id="KW-0175">Coiled coil</keyword>